<dbReference type="SUPFAM" id="SSF55826">
    <property type="entry name" value="YbaK/ProRS associated domain"/>
    <property type="match status" value="1"/>
</dbReference>
<protein>
    <submittedName>
        <fullName evidence="2">Prolyl-tRNA editing enzyme YbaK/EbsC (Cys-tRNA(Pro) deacylase)</fullName>
    </submittedName>
</protein>
<evidence type="ECO:0000313" key="3">
    <source>
        <dbReference type="Proteomes" id="UP000711614"/>
    </source>
</evidence>
<dbReference type="Proteomes" id="UP000711614">
    <property type="component" value="Unassembled WGS sequence"/>
</dbReference>
<organism evidence="2 3">
    <name type="scientific">Arthrobacter stackebrandtii</name>
    <dbReference type="NCBI Taxonomy" id="272161"/>
    <lineage>
        <taxon>Bacteria</taxon>
        <taxon>Bacillati</taxon>
        <taxon>Actinomycetota</taxon>
        <taxon>Actinomycetes</taxon>
        <taxon>Micrococcales</taxon>
        <taxon>Micrococcaceae</taxon>
        <taxon>Arthrobacter</taxon>
    </lineage>
</organism>
<feature type="domain" description="YbaK/aminoacyl-tRNA synthetase-associated" evidence="1">
    <location>
        <begin position="35"/>
        <end position="160"/>
    </location>
</feature>
<dbReference type="InterPro" id="IPR036754">
    <property type="entry name" value="YbaK/aa-tRNA-synt-asso_dom_sf"/>
</dbReference>
<dbReference type="InterPro" id="IPR007214">
    <property type="entry name" value="YbaK/aa-tRNA-synth-assoc-dom"/>
</dbReference>
<dbReference type="Pfam" id="PF04073">
    <property type="entry name" value="tRNA_edit"/>
    <property type="match status" value="1"/>
</dbReference>
<dbReference type="Gene3D" id="3.90.960.10">
    <property type="entry name" value="YbaK/aminoacyl-tRNA synthetase-associated domain"/>
    <property type="match status" value="1"/>
</dbReference>
<keyword evidence="3" id="KW-1185">Reference proteome</keyword>
<accession>A0ABS4Z078</accession>
<dbReference type="EMBL" id="JAGIOI010000001">
    <property type="protein sequence ID" value="MBP2414475.1"/>
    <property type="molecule type" value="Genomic_DNA"/>
</dbReference>
<comment type="caution">
    <text evidence="2">The sequence shown here is derived from an EMBL/GenBank/DDBJ whole genome shotgun (WGS) entry which is preliminary data.</text>
</comment>
<dbReference type="RefSeq" id="WP_209682391.1">
    <property type="nucleotide sequence ID" value="NZ_JAGIOI010000001.1"/>
</dbReference>
<dbReference type="PANTHER" id="PTHR30411">
    <property type="entry name" value="CYTOPLASMIC PROTEIN"/>
    <property type="match status" value="1"/>
</dbReference>
<evidence type="ECO:0000313" key="2">
    <source>
        <dbReference type="EMBL" id="MBP2414475.1"/>
    </source>
</evidence>
<name>A0ABS4Z078_9MICC</name>
<proteinExistence type="predicted"/>
<sequence length="183" mass="19163">MTHVDPAALPMPEVRAALAHHGIVHEVLPCPDELSDTAAFCAHHNVPLSQAANTIVVTSRKTEPAVQAVCVVLGSTRLDVNRKVRELLGAKRASFADAELTTRLTGMQIGGVTPFGLPSTEAGTLPVYVDSAVLEQDHIVMGGGNRTSKLRLVPGELRKLPAVVLIEGLATPAPAPAASRPLP</sequence>
<dbReference type="PANTHER" id="PTHR30411:SF1">
    <property type="entry name" value="CYTOPLASMIC PROTEIN"/>
    <property type="match status" value="1"/>
</dbReference>
<gene>
    <name evidence="2" type="ORF">JOF48_003274</name>
</gene>
<reference evidence="2 3" key="1">
    <citation type="submission" date="2021-03" db="EMBL/GenBank/DDBJ databases">
        <title>Sequencing the genomes of 1000 actinobacteria strains.</title>
        <authorList>
            <person name="Klenk H.-P."/>
        </authorList>
    </citation>
    <scope>NUCLEOTIDE SEQUENCE [LARGE SCALE GENOMIC DNA]</scope>
    <source>
        <strain evidence="2 3">DSM 16005</strain>
    </source>
</reference>
<evidence type="ECO:0000259" key="1">
    <source>
        <dbReference type="Pfam" id="PF04073"/>
    </source>
</evidence>